<dbReference type="WBParaSite" id="JU765_v2.g7366.t1">
    <property type="protein sequence ID" value="JU765_v2.g7366.t1"/>
    <property type="gene ID" value="JU765_v2.g7366"/>
</dbReference>
<reference evidence="2" key="1">
    <citation type="submission" date="2022-11" db="UniProtKB">
        <authorList>
            <consortium name="WormBaseParasite"/>
        </authorList>
    </citation>
    <scope>IDENTIFICATION</scope>
</reference>
<name>A0AC34RJK8_9BILA</name>
<protein>
    <submittedName>
        <fullName evidence="2">Secreted protein</fullName>
    </submittedName>
</protein>
<proteinExistence type="predicted"/>
<dbReference type="Proteomes" id="UP000887576">
    <property type="component" value="Unplaced"/>
</dbReference>
<accession>A0AC34RJK8</accession>
<evidence type="ECO:0000313" key="2">
    <source>
        <dbReference type="WBParaSite" id="JU765_v2.g7366.t1"/>
    </source>
</evidence>
<evidence type="ECO:0000313" key="1">
    <source>
        <dbReference type="Proteomes" id="UP000887576"/>
    </source>
</evidence>
<organism evidence="1 2">
    <name type="scientific">Panagrolaimus sp. JU765</name>
    <dbReference type="NCBI Taxonomy" id="591449"/>
    <lineage>
        <taxon>Eukaryota</taxon>
        <taxon>Metazoa</taxon>
        <taxon>Ecdysozoa</taxon>
        <taxon>Nematoda</taxon>
        <taxon>Chromadorea</taxon>
        <taxon>Rhabditida</taxon>
        <taxon>Tylenchina</taxon>
        <taxon>Panagrolaimomorpha</taxon>
        <taxon>Panagrolaimoidea</taxon>
        <taxon>Panagrolaimidae</taxon>
        <taxon>Panagrolaimus</taxon>
    </lineage>
</organism>
<sequence>MFALVLAVKLFLQVVFHLYVPNLCSTHLPRLETFKFPRSIPQTKKFQVKHFIDPFSETKAILISIITFKNKPRNQKKRKNTTKKINIIRIGFLNLRQKKASGC</sequence>